<feature type="transmembrane region" description="Helical" evidence="6">
    <location>
        <begin position="367"/>
        <end position="389"/>
    </location>
</feature>
<dbReference type="PANTHER" id="PTHR30294">
    <property type="entry name" value="MEMBRANE COMPONENT OF ABC TRANSPORTER YHHJ-RELATED"/>
    <property type="match status" value="1"/>
</dbReference>
<feature type="transmembrane region" description="Helical" evidence="6">
    <location>
        <begin position="265"/>
        <end position="292"/>
    </location>
</feature>
<organism evidence="8 9">
    <name type="scientific">Peribacillus faecalis</name>
    <dbReference type="NCBI Taxonomy" id="2772559"/>
    <lineage>
        <taxon>Bacteria</taxon>
        <taxon>Bacillati</taxon>
        <taxon>Bacillota</taxon>
        <taxon>Bacilli</taxon>
        <taxon>Bacillales</taxon>
        <taxon>Bacillaceae</taxon>
        <taxon>Peribacillus</taxon>
    </lineage>
</organism>
<evidence type="ECO:0000256" key="1">
    <source>
        <dbReference type="ARBA" id="ARBA00004651"/>
    </source>
</evidence>
<sequence>MNKFWIVVMHTYSSKIKAKSFIISTLITLAIVLALTNMSKIIDMFESGEVDTIGVVDESGQYYDAFDAQIKAADSELKVEQIDSKSEGNKLVNNGDLVGYIVVTSDDQGLPEGVYHANSISDETINGQLSQALTNVKNIIVTQQLNISNEQMISLYEPAVFEKEAISENAKTTEELNQARGLVYILLIVIYIGVLAYAGMIATEVAGEKTSRVMEILISSVSPVQQMFGKILGVALVSLTQMLLLLGVGYFSVKQNQDDMNGGFFTVFGFEGTSVSVIIYAVVFTLLGYFLYATLAAFLGSLVSRVEDVQSMITPMTMLVLVGFFLAMYGLSNPEAGIVKVTSFIPFFSPMLMFLRIGMLEVPTWEIAVSLALLVGTIAALAVFGAKVYRGGVLMYGKTSSFKNIKEALNLTKKA</sequence>
<evidence type="ECO:0000256" key="4">
    <source>
        <dbReference type="ARBA" id="ARBA00022989"/>
    </source>
</evidence>
<feature type="transmembrane region" description="Helical" evidence="6">
    <location>
        <begin position="20"/>
        <end position="38"/>
    </location>
</feature>
<dbReference type="Proteomes" id="UP000602076">
    <property type="component" value="Unassembled WGS sequence"/>
</dbReference>
<dbReference type="GO" id="GO:0140359">
    <property type="term" value="F:ABC-type transporter activity"/>
    <property type="evidence" value="ECO:0007669"/>
    <property type="project" value="InterPro"/>
</dbReference>
<name>A0A927HAL1_9BACI</name>
<accession>A0A927HAL1</accession>
<keyword evidence="9" id="KW-1185">Reference proteome</keyword>
<feature type="transmembrane region" description="Helical" evidence="6">
    <location>
        <begin position="312"/>
        <end position="331"/>
    </location>
</feature>
<keyword evidence="2" id="KW-1003">Cell membrane</keyword>
<dbReference type="EMBL" id="JACXSI010000023">
    <property type="protein sequence ID" value="MBD3108800.1"/>
    <property type="molecule type" value="Genomic_DNA"/>
</dbReference>
<evidence type="ECO:0000259" key="7">
    <source>
        <dbReference type="Pfam" id="PF12698"/>
    </source>
</evidence>
<evidence type="ECO:0000256" key="2">
    <source>
        <dbReference type="ARBA" id="ARBA00022475"/>
    </source>
</evidence>
<feature type="transmembrane region" description="Helical" evidence="6">
    <location>
        <begin position="338"/>
        <end position="355"/>
    </location>
</feature>
<dbReference type="PANTHER" id="PTHR30294:SF29">
    <property type="entry name" value="MULTIDRUG ABC TRANSPORTER PERMEASE YBHS-RELATED"/>
    <property type="match status" value="1"/>
</dbReference>
<keyword evidence="3 6" id="KW-0812">Transmembrane</keyword>
<evidence type="ECO:0000256" key="3">
    <source>
        <dbReference type="ARBA" id="ARBA00022692"/>
    </source>
</evidence>
<feature type="domain" description="ABC-2 type transporter transmembrane" evidence="7">
    <location>
        <begin position="19"/>
        <end position="386"/>
    </location>
</feature>
<keyword evidence="5 6" id="KW-0472">Membrane</keyword>
<dbReference type="InterPro" id="IPR013525">
    <property type="entry name" value="ABC2_TM"/>
</dbReference>
<proteinExistence type="predicted"/>
<evidence type="ECO:0000313" key="8">
    <source>
        <dbReference type="EMBL" id="MBD3108800.1"/>
    </source>
</evidence>
<protein>
    <submittedName>
        <fullName evidence="8">ABC transporter permease</fullName>
    </submittedName>
</protein>
<comment type="caution">
    <text evidence="8">The sequence shown here is derived from an EMBL/GenBank/DDBJ whole genome shotgun (WGS) entry which is preliminary data.</text>
</comment>
<evidence type="ECO:0000313" key="9">
    <source>
        <dbReference type="Proteomes" id="UP000602076"/>
    </source>
</evidence>
<dbReference type="Pfam" id="PF12698">
    <property type="entry name" value="ABC2_membrane_3"/>
    <property type="match status" value="1"/>
</dbReference>
<gene>
    <name evidence="8" type="ORF">IEO70_10510</name>
</gene>
<keyword evidence="4 6" id="KW-1133">Transmembrane helix</keyword>
<evidence type="ECO:0000256" key="6">
    <source>
        <dbReference type="SAM" id="Phobius"/>
    </source>
</evidence>
<dbReference type="RefSeq" id="WP_190998331.1">
    <property type="nucleotide sequence ID" value="NZ_JACXSI010000023.1"/>
</dbReference>
<feature type="transmembrane region" description="Helical" evidence="6">
    <location>
        <begin position="231"/>
        <end position="253"/>
    </location>
</feature>
<dbReference type="GO" id="GO:0005886">
    <property type="term" value="C:plasma membrane"/>
    <property type="evidence" value="ECO:0007669"/>
    <property type="project" value="UniProtKB-SubCell"/>
</dbReference>
<reference evidence="8" key="1">
    <citation type="submission" date="2020-09" db="EMBL/GenBank/DDBJ databases">
        <title>Bacillus faecalis sp. nov., a moderately halophilic bacterium isolated from cow faeces.</title>
        <authorList>
            <person name="Jiang L."/>
            <person name="Lee J."/>
        </authorList>
    </citation>
    <scope>NUCLEOTIDE SEQUENCE</scope>
    <source>
        <strain evidence="8">AGMB 02131</strain>
    </source>
</reference>
<dbReference type="InterPro" id="IPR051449">
    <property type="entry name" value="ABC-2_transporter_component"/>
</dbReference>
<evidence type="ECO:0000256" key="5">
    <source>
        <dbReference type="ARBA" id="ARBA00023136"/>
    </source>
</evidence>
<dbReference type="AlphaFoldDB" id="A0A927HAL1"/>
<comment type="subcellular location">
    <subcellularLocation>
        <location evidence="1">Cell membrane</location>
        <topology evidence="1">Multi-pass membrane protein</topology>
    </subcellularLocation>
</comment>
<feature type="transmembrane region" description="Helical" evidence="6">
    <location>
        <begin position="181"/>
        <end position="202"/>
    </location>
</feature>